<keyword evidence="2" id="KW-1048">Host nucleus</keyword>
<proteinExistence type="predicted"/>
<dbReference type="InterPro" id="IPR027417">
    <property type="entry name" value="P-loop_NTPase"/>
</dbReference>
<dbReference type="SUPFAM" id="SSF52540">
    <property type="entry name" value="P-loop containing nucleoside triphosphate hydrolases"/>
    <property type="match status" value="1"/>
</dbReference>
<feature type="domain" description="Parvovirus non-structural protein 1 helicase" evidence="6">
    <location>
        <begin position="191"/>
        <end position="329"/>
    </location>
</feature>
<evidence type="ECO:0000256" key="2">
    <source>
        <dbReference type="ARBA" id="ARBA00022562"/>
    </source>
</evidence>
<sequence>MSAHQSSKVPYHHMDREWDCRFNVPTPEDLATLLSAVKAETAKGRLSYALVSGVEIGTRPFQDDYLIRHVHVGLKFINRVSKSSILSNLQIKQGNGYYLVPRNRSLPYAGWRKHHLKAESKVDPEELCLYEYGTLPKDAAEAKEVVVRSENEKKRKLDDILIEMKNDMTNGVPDDEIFAKFPRNFLQYGEKIKTMMVQTMDKDKKSGMPHMWITGAPGDGKSALVNLIFNMIYYKNMDTRFFDLLKADKHQAIVFSDVDHATVEKLGVQFFKTVCDEAGFPVDQKYKTPQLVSLPIIITSNFRLHDVLPEDMQGRHENLMALKRRFFEVGIQDLLRLLHVKLLSKYELNMLKREGNSDPRKCFMTWDYIRDSPKGEPIPDPEWFQAKIKEAYFGA</sequence>
<evidence type="ECO:0000256" key="3">
    <source>
        <dbReference type="ARBA" id="ARBA00022705"/>
    </source>
</evidence>
<dbReference type="InterPro" id="IPR001257">
    <property type="entry name" value="Parvovirus_NS1_helicase"/>
</dbReference>
<evidence type="ECO:0000259" key="6">
    <source>
        <dbReference type="Pfam" id="PF01057"/>
    </source>
</evidence>
<evidence type="ECO:0000256" key="1">
    <source>
        <dbReference type="ARBA" id="ARBA00004147"/>
    </source>
</evidence>
<dbReference type="EMBL" id="MN832448">
    <property type="protein sequence ID" value="QKK82947.1"/>
    <property type="molecule type" value="Genomic_DNA"/>
</dbReference>
<keyword evidence="4" id="KW-0547">Nucleotide-binding</keyword>
<accession>A0A6M9BR41</accession>
<reference evidence="7" key="1">
    <citation type="submission" date="2019-12" db="EMBL/GenBank/DDBJ databases">
        <title>Viral genomes from plants on the riverside of the ancient canal in Zhenjiang city, China.</title>
        <authorList>
            <person name="Lu X."/>
            <person name="Yang X.S."/>
            <person name="Zhang W."/>
        </authorList>
    </citation>
    <scope>NUCLEOTIDE SEQUENCE</scope>
    <source>
        <strain evidence="7">Pt111-den- 2Contig289_190202_WEN_enviromentvirus_NW</strain>
    </source>
</reference>
<evidence type="ECO:0000256" key="4">
    <source>
        <dbReference type="ARBA" id="ARBA00022741"/>
    </source>
</evidence>
<dbReference type="GO" id="GO:0006260">
    <property type="term" value="P:DNA replication"/>
    <property type="evidence" value="ECO:0007669"/>
    <property type="project" value="UniProtKB-KW"/>
</dbReference>
<dbReference type="Pfam" id="PF01057">
    <property type="entry name" value="Parvo_NS1"/>
    <property type="match status" value="1"/>
</dbReference>
<dbReference type="GO" id="GO:0005524">
    <property type="term" value="F:ATP binding"/>
    <property type="evidence" value="ECO:0007669"/>
    <property type="project" value="UniProtKB-KW"/>
</dbReference>
<organism evidence="7">
    <name type="scientific">Trichosanthes kirilowii parvo-like virus</name>
    <dbReference type="NCBI Taxonomy" id="2739862"/>
    <lineage>
        <taxon>Viruses</taxon>
        <taxon>Monodnaviria</taxon>
        <taxon>Shotokuvirae</taxon>
        <taxon>Cossaviricota</taxon>
        <taxon>Quintoviricetes</taxon>
        <taxon>Piccovirales</taxon>
        <taxon>Parvoviridae</taxon>
    </lineage>
</organism>
<keyword evidence="3" id="KW-0235">DNA replication</keyword>
<keyword evidence="5" id="KW-0067">ATP-binding</keyword>
<evidence type="ECO:0000313" key="7">
    <source>
        <dbReference type="EMBL" id="QKK82947.1"/>
    </source>
</evidence>
<dbReference type="GO" id="GO:0019079">
    <property type="term" value="P:viral genome replication"/>
    <property type="evidence" value="ECO:0007669"/>
    <property type="project" value="InterPro"/>
</dbReference>
<dbReference type="GO" id="GO:0042025">
    <property type="term" value="C:host cell nucleus"/>
    <property type="evidence" value="ECO:0007669"/>
    <property type="project" value="UniProtKB-SubCell"/>
</dbReference>
<comment type="subcellular location">
    <subcellularLocation>
        <location evidence="1">Host nucleus</location>
    </subcellularLocation>
</comment>
<protein>
    <recommendedName>
        <fullName evidence="6">Parvovirus non-structural protein 1 helicase domain-containing protein</fullName>
    </recommendedName>
</protein>
<dbReference type="Gene3D" id="3.40.50.300">
    <property type="entry name" value="P-loop containing nucleotide triphosphate hydrolases"/>
    <property type="match status" value="1"/>
</dbReference>
<evidence type="ECO:0000256" key="5">
    <source>
        <dbReference type="ARBA" id="ARBA00022840"/>
    </source>
</evidence>
<name>A0A6M9BR41_9VIRU</name>